<organism evidence="12 13">
    <name type="scientific">Larinioides sclopetarius</name>
    <dbReference type="NCBI Taxonomy" id="280406"/>
    <lineage>
        <taxon>Eukaryota</taxon>
        <taxon>Metazoa</taxon>
        <taxon>Ecdysozoa</taxon>
        <taxon>Arthropoda</taxon>
        <taxon>Chelicerata</taxon>
        <taxon>Arachnida</taxon>
        <taxon>Araneae</taxon>
        <taxon>Araneomorphae</taxon>
        <taxon>Entelegynae</taxon>
        <taxon>Araneoidea</taxon>
        <taxon>Araneidae</taxon>
        <taxon>Larinioides</taxon>
    </lineage>
</organism>
<evidence type="ECO:0000256" key="5">
    <source>
        <dbReference type="ARBA" id="ARBA00022840"/>
    </source>
</evidence>
<dbReference type="InterPro" id="IPR029055">
    <property type="entry name" value="Ntn_hydrolases_N"/>
</dbReference>
<evidence type="ECO:0000256" key="2">
    <source>
        <dbReference type="ARBA" id="ARBA00021389"/>
    </source>
</evidence>
<dbReference type="CDD" id="cd01991">
    <property type="entry name" value="Asn_synthase_B_C"/>
    <property type="match status" value="1"/>
</dbReference>
<evidence type="ECO:0000256" key="1">
    <source>
        <dbReference type="ARBA" id="ARBA00005187"/>
    </source>
</evidence>
<keyword evidence="7" id="KW-0315">Glutamine amidotransferase</keyword>
<evidence type="ECO:0000256" key="6">
    <source>
        <dbReference type="ARBA" id="ARBA00022888"/>
    </source>
</evidence>
<dbReference type="AlphaFoldDB" id="A0AAV2AZ15"/>
<dbReference type="InterPro" id="IPR001962">
    <property type="entry name" value="Asn_synthase"/>
</dbReference>
<dbReference type="InterPro" id="IPR006426">
    <property type="entry name" value="Asn_synth_AEB"/>
</dbReference>
<dbReference type="EMBL" id="CAXIEN010000245">
    <property type="protein sequence ID" value="CAL1289270.1"/>
    <property type="molecule type" value="Genomic_DNA"/>
</dbReference>
<evidence type="ECO:0000256" key="3">
    <source>
        <dbReference type="ARBA" id="ARBA00022605"/>
    </source>
</evidence>
<reference evidence="12 13" key="1">
    <citation type="submission" date="2024-04" db="EMBL/GenBank/DDBJ databases">
        <authorList>
            <person name="Rising A."/>
            <person name="Reimegard J."/>
            <person name="Sonavane S."/>
            <person name="Akerstrom W."/>
            <person name="Nylinder S."/>
            <person name="Hedman E."/>
            <person name="Kallberg Y."/>
        </authorList>
    </citation>
    <scope>NUCLEOTIDE SEQUENCE [LARGE SCALE GENOMIC DNA]</scope>
</reference>
<evidence type="ECO:0000256" key="8">
    <source>
        <dbReference type="ARBA" id="ARBA00030234"/>
    </source>
</evidence>
<name>A0AAV2AZ15_9ARAC</name>
<evidence type="ECO:0000256" key="4">
    <source>
        <dbReference type="ARBA" id="ARBA00022741"/>
    </source>
</evidence>
<keyword evidence="3" id="KW-0028">Amino-acid biosynthesis</keyword>
<feature type="domain" description="Asparagine synthetase" evidence="10">
    <location>
        <begin position="323"/>
        <end position="486"/>
    </location>
</feature>
<dbReference type="GO" id="GO:0006529">
    <property type="term" value="P:asparagine biosynthetic process"/>
    <property type="evidence" value="ECO:0007669"/>
    <property type="project" value="UniProtKB-KW"/>
</dbReference>
<dbReference type="SUPFAM" id="SSF56235">
    <property type="entry name" value="N-terminal nucleophile aminohydrolases (Ntn hydrolases)"/>
    <property type="match status" value="1"/>
</dbReference>
<dbReference type="InterPro" id="IPR014729">
    <property type="entry name" value="Rossmann-like_a/b/a_fold"/>
</dbReference>
<sequence length="605" mass="68215">MCGICISLSFRKRSDDERQDDVFSLNLLDRIKRRGPNHTETLLSSFSDVLDLHFISSVLQLRGSSRSLQPITDSSGNILLWNGEIFDETLVEGCHSDTKFLSEKLFTCTESSDVLSTIESIKGPFAFAFYQSNGLLWFGRDVFGRRSLLWRVDSAGLYLCSVSDASNEWKEVSARGIYCLDLKQTSLEKSFIIYLYPWSSTPSGSCLSQNLVEEASTHVKLTVKSEKSIKNPIFAILNKSLPSDELLKVFKFSEEISNSKSMNSDYIFKILLELSEMNEPLLEFEEVLSNAVRKRVQNHQHICKKCYTSVNGIQQDWTCDHTSVGVLFSGGLDSIVIACLADRHLKDHEPIDLLNVAFASNMNLRKSTAADRHSVYETPDRVTGRNGIMALRKICPNRTWNFVEVNITEEDLINERRDTISHLLRPSCTVLDDSIGCALWFASRGKGILALDKGYESYSSPVRVLLVGMGADEQLGGYSRHRAKFNSFGWPGLIEELTLELDRISSRNLGRDDRIIADNGVESRYPFLDEVVVSFLNSLPVWLKMNLNYPRGIGEKLLLRLLAYKLGLHDAAALPKRAIQFGSRIARIENSKEKGSDVCERLKNL</sequence>
<evidence type="ECO:0000259" key="11">
    <source>
        <dbReference type="Pfam" id="PF13537"/>
    </source>
</evidence>
<dbReference type="Gene3D" id="3.60.20.10">
    <property type="entry name" value="Glutamine Phosphoribosylpyrophosphate, subunit 1, domain 1"/>
    <property type="match status" value="1"/>
</dbReference>
<dbReference type="GO" id="GO:0004066">
    <property type="term" value="F:asparagine synthase (glutamine-hydrolyzing) activity"/>
    <property type="evidence" value="ECO:0007669"/>
    <property type="project" value="InterPro"/>
</dbReference>
<feature type="domain" description="Asparagine synthetase" evidence="10">
    <location>
        <begin position="492"/>
        <end position="566"/>
    </location>
</feature>
<dbReference type="GO" id="GO:0005524">
    <property type="term" value="F:ATP binding"/>
    <property type="evidence" value="ECO:0007669"/>
    <property type="project" value="UniProtKB-KW"/>
</dbReference>
<gene>
    <name evidence="12" type="ORF">LARSCL_LOCUS15834</name>
</gene>
<accession>A0AAV2AZ15</accession>
<dbReference type="Gene3D" id="3.40.50.620">
    <property type="entry name" value="HUPs"/>
    <property type="match status" value="1"/>
</dbReference>
<dbReference type="PANTHER" id="PTHR45937:SF1">
    <property type="entry name" value="ASPARAGINE SYNTHETASE DOMAIN-CONTAINING PROTEIN 1"/>
    <property type="match status" value="1"/>
</dbReference>
<evidence type="ECO:0000313" key="12">
    <source>
        <dbReference type="EMBL" id="CAL1289270.1"/>
    </source>
</evidence>
<keyword evidence="5 9" id="KW-0067">ATP-binding</keyword>
<dbReference type="Pfam" id="PF13537">
    <property type="entry name" value="GATase_7"/>
    <property type="match status" value="1"/>
</dbReference>
<evidence type="ECO:0000313" key="13">
    <source>
        <dbReference type="Proteomes" id="UP001497382"/>
    </source>
</evidence>
<dbReference type="CDD" id="cd03766">
    <property type="entry name" value="Gn_AT_II_novel"/>
    <property type="match status" value="1"/>
</dbReference>
<keyword evidence="13" id="KW-1185">Reference proteome</keyword>
<dbReference type="SUPFAM" id="SSF52402">
    <property type="entry name" value="Adenine nucleotide alpha hydrolases-like"/>
    <property type="match status" value="1"/>
</dbReference>
<dbReference type="PIRSF" id="PIRSF001589">
    <property type="entry name" value="Asn_synthetase_glu-h"/>
    <property type="match status" value="1"/>
</dbReference>
<feature type="domain" description="Glutamine amidotransferase type-2" evidence="11">
    <location>
        <begin position="63"/>
        <end position="162"/>
    </location>
</feature>
<dbReference type="Pfam" id="PF00733">
    <property type="entry name" value="Asn_synthase"/>
    <property type="match status" value="2"/>
</dbReference>
<protein>
    <recommendedName>
        <fullName evidence="2">Asparagine synthetase [glutamine-hydrolyzing]</fullName>
    </recommendedName>
    <alternativeName>
        <fullName evidence="8">Glutamine-dependent asparagine synthetase</fullName>
    </alternativeName>
</protein>
<proteinExistence type="predicted"/>
<dbReference type="Proteomes" id="UP001497382">
    <property type="component" value="Unassembled WGS sequence"/>
</dbReference>
<dbReference type="InterPro" id="IPR017932">
    <property type="entry name" value="GATase_2_dom"/>
</dbReference>
<comment type="caution">
    <text evidence="12">The sequence shown here is derived from an EMBL/GenBank/DDBJ whole genome shotgun (WGS) entry which is preliminary data.</text>
</comment>
<comment type="pathway">
    <text evidence="1">Amino-acid biosynthesis; L-asparagine biosynthesis; L-asparagine from L-aspartate (L-Gln route): step 1/1.</text>
</comment>
<evidence type="ECO:0000256" key="7">
    <source>
        <dbReference type="ARBA" id="ARBA00022962"/>
    </source>
</evidence>
<dbReference type="PANTHER" id="PTHR45937">
    <property type="entry name" value="ASPARAGINE SYNTHETASE DOMAIN-CONTAINING PROTEIN 1"/>
    <property type="match status" value="1"/>
</dbReference>
<keyword evidence="4 9" id="KW-0547">Nucleotide-binding</keyword>
<evidence type="ECO:0000256" key="9">
    <source>
        <dbReference type="PIRNR" id="PIRNR001589"/>
    </source>
</evidence>
<evidence type="ECO:0000259" key="10">
    <source>
        <dbReference type="Pfam" id="PF00733"/>
    </source>
</evidence>
<keyword evidence="6" id="KW-0061">Asparagine biosynthesis</keyword>
<dbReference type="InterPro" id="IPR051857">
    <property type="entry name" value="Asn_synthetase_domain"/>
</dbReference>